<dbReference type="AlphaFoldDB" id="A0AAN9R7G4"/>
<evidence type="ECO:0000256" key="1">
    <source>
        <dbReference type="SAM" id="MobiDB-lite"/>
    </source>
</evidence>
<accession>A0AAN9R7G4</accession>
<evidence type="ECO:0000313" key="3">
    <source>
        <dbReference type="Proteomes" id="UP001367508"/>
    </source>
</evidence>
<name>A0AAN9R7G4_CANGL</name>
<sequence>MIQYSYETGSGVPKWNNSSLPTSGNPIAMYAHKQEDWKVILFPIIYLGANYRIIDEPHECCFCVNGPHMHAIVVTKVNHIMYASPTGLHAFNLRNPHSYTCENGYFGLNGVKRAHSYTEIDRVNRAPPTSVVKLQEIGPEMTLQLVKGDLDEEGTKSDKDEEEQKGDPCTLAIET</sequence>
<dbReference type="EMBL" id="JAYMYQ010000001">
    <property type="protein sequence ID" value="KAK7361997.1"/>
    <property type="molecule type" value="Genomic_DNA"/>
</dbReference>
<organism evidence="2 3">
    <name type="scientific">Canavalia gladiata</name>
    <name type="common">Sword bean</name>
    <name type="synonym">Dolichos gladiatus</name>
    <dbReference type="NCBI Taxonomy" id="3824"/>
    <lineage>
        <taxon>Eukaryota</taxon>
        <taxon>Viridiplantae</taxon>
        <taxon>Streptophyta</taxon>
        <taxon>Embryophyta</taxon>
        <taxon>Tracheophyta</taxon>
        <taxon>Spermatophyta</taxon>
        <taxon>Magnoliopsida</taxon>
        <taxon>eudicotyledons</taxon>
        <taxon>Gunneridae</taxon>
        <taxon>Pentapetalae</taxon>
        <taxon>rosids</taxon>
        <taxon>fabids</taxon>
        <taxon>Fabales</taxon>
        <taxon>Fabaceae</taxon>
        <taxon>Papilionoideae</taxon>
        <taxon>50 kb inversion clade</taxon>
        <taxon>NPAAA clade</taxon>
        <taxon>indigoferoid/millettioid clade</taxon>
        <taxon>Phaseoleae</taxon>
        <taxon>Canavalia</taxon>
    </lineage>
</organism>
<comment type="caution">
    <text evidence="2">The sequence shown here is derived from an EMBL/GenBank/DDBJ whole genome shotgun (WGS) entry which is preliminary data.</text>
</comment>
<evidence type="ECO:0000313" key="2">
    <source>
        <dbReference type="EMBL" id="KAK7361997.1"/>
    </source>
</evidence>
<protein>
    <submittedName>
        <fullName evidence="2">Uncharacterized protein</fullName>
    </submittedName>
</protein>
<dbReference type="Proteomes" id="UP001367508">
    <property type="component" value="Unassembled WGS sequence"/>
</dbReference>
<feature type="region of interest" description="Disordered" evidence="1">
    <location>
        <begin position="147"/>
        <end position="175"/>
    </location>
</feature>
<keyword evidence="3" id="KW-1185">Reference proteome</keyword>
<gene>
    <name evidence="2" type="ORF">VNO77_04094</name>
</gene>
<proteinExistence type="predicted"/>
<reference evidence="2 3" key="1">
    <citation type="submission" date="2024-01" db="EMBL/GenBank/DDBJ databases">
        <title>The genomes of 5 underutilized Papilionoideae crops provide insights into root nodulation and disease resistanc.</title>
        <authorList>
            <person name="Jiang F."/>
        </authorList>
    </citation>
    <scope>NUCLEOTIDE SEQUENCE [LARGE SCALE GENOMIC DNA]</scope>
    <source>
        <strain evidence="2">LVBAO_FW01</strain>
        <tissue evidence="2">Leaves</tissue>
    </source>
</reference>